<gene>
    <name evidence="1" type="ORF">C5O25_03355</name>
</gene>
<sequence>MFFNIMRVVEGWFGVELKEILCKFAENQAWIGFCRALSRTNIAGKEHPIVGATRLLLLQTNITPKQNQKNAF</sequence>
<keyword evidence="2" id="KW-1185">Reference proteome</keyword>
<proteinExistence type="predicted"/>
<dbReference type="EMBL" id="PUBV01000005">
    <property type="protein sequence ID" value="PWB08577.1"/>
    <property type="molecule type" value="Genomic_DNA"/>
</dbReference>
<reference evidence="2" key="1">
    <citation type="submission" date="2018-02" db="EMBL/GenBank/DDBJ databases">
        <authorList>
            <person name="Clavel T."/>
            <person name="Strowig T."/>
        </authorList>
    </citation>
    <scope>NUCLEOTIDE SEQUENCE [LARGE SCALE GENOMIC DNA]</scope>
    <source>
        <strain evidence="2">DSM 100764</strain>
    </source>
</reference>
<dbReference type="AlphaFoldDB" id="A0A2V1J1K4"/>
<comment type="caution">
    <text evidence="1">The sequence shown here is derived from an EMBL/GenBank/DDBJ whole genome shotgun (WGS) entry which is preliminary data.</text>
</comment>
<dbReference type="Proteomes" id="UP000244925">
    <property type="component" value="Unassembled WGS sequence"/>
</dbReference>
<accession>A0A2V1J1K4</accession>
<evidence type="ECO:0000313" key="1">
    <source>
        <dbReference type="EMBL" id="PWB08577.1"/>
    </source>
</evidence>
<dbReference type="RefSeq" id="WP_107035324.1">
    <property type="nucleotide sequence ID" value="NZ_CAOMDK010000023.1"/>
</dbReference>
<organism evidence="1 2">
    <name type="scientific">Paramuribaculum intestinale</name>
    <dbReference type="NCBI Taxonomy" id="2094151"/>
    <lineage>
        <taxon>Bacteria</taxon>
        <taxon>Pseudomonadati</taxon>
        <taxon>Bacteroidota</taxon>
        <taxon>Bacteroidia</taxon>
        <taxon>Bacteroidales</taxon>
        <taxon>Muribaculaceae</taxon>
        <taxon>Paramuribaculum</taxon>
    </lineage>
</organism>
<evidence type="ECO:0000313" key="2">
    <source>
        <dbReference type="Proteomes" id="UP000244925"/>
    </source>
</evidence>
<protein>
    <submittedName>
        <fullName evidence="1">Uncharacterized protein</fullName>
    </submittedName>
</protein>
<name>A0A2V1J1K4_9BACT</name>